<evidence type="ECO:0000256" key="1">
    <source>
        <dbReference type="SAM" id="SignalP"/>
    </source>
</evidence>
<feature type="signal peptide" evidence="1">
    <location>
        <begin position="1"/>
        <end position="27"/>
    </location>
</feature>
<dbReference type="PROSITE" id="PS51257">
    <property type="entry name" value="PROKAR_LIPOPROTEIN"/>
    <property type="match status" value="1"/>
</dbReference>
<proteinExistence type="predicted"/>
<dbReference type="STRING" id="67356.AQJ84_07845"/>
<dbReference type="eggNOG" id="ENOG50329WR">
    <property type="taxonomic scope" value="Bacteria"/>
</dbReference>
<dbReference type="AlphaFoldDB" id="A0A0L8LNX9"/>
<dbReference type="EMBL" id="LGUS01000061">
    <property type="protein sequence ID" value="KOG39841.1"/>
    <property type="molecule type" value="Genomic_DNA"/>
</dbReference>
<evidence type="ECO:0008006" key="4">
    <source>
        <dbReference type="Google" id="ProtNLM"/>
    </source>
</evidence>
<comment type="caution">
    <text evidence="2">The sequence shown here is derived from an EMBL/GenBank/DDBJ whole genome shotgun (WGS) entry which is preliminary data.</text>
</comment>
<dbReference type="PATRIC" id="fig|67356.5.peg.1859"/>
<protein>
    <recommendedName>
        <fullName evidence="4">Lipoprotein</fullName>
    </recommendedName>
</protein>
<reference evidence="3" key="1">
    <citation type="submission" date="2015-07" db="EMBL/GenBank/DDBJ databases">
        <authorList>
            <person name="Ju K.-S."/>
            <person name="Doroghazi J.R."/>
            <person name="Metcalf W.W."/>
        </authorList>
    </citation>
    <scope>NUCLEOTIDE SEQUENCE [LARGE SCALE GENOMIC DNA]</scope>
    <source>
        <strain evidence="3">NRRL 2290</strain>
    </source>
</reference>
<feature type="chain" id="PRO_5011859059" description="Lipoprotein" evidence="1">
    <location>
        <begin position="28"/>
        <end position="192"/>
    </location>
</feature>
<sequence>MRVRRGRLPAVAVAAVMGVLQAVVACAGPGTVVDEADGKSASPPGVRFDAEVALADGRRVGLSYAAGRGLLERHRDAGSATWSEPHVVYGTRADPCQSMTAKAFEDTVAVIADWGPYCSDGEPPMESVAAVGTGKDLSRWDTDLTKEFDGWEKVTADGDSRQLLFTRVSTQWLTRLRWSRTEGFAEVEEVPR</sequence>
<dbReference type="Proteomes" id="UP000037251">
    <property type="component" value="Unassembled WGS sequence"/>
</dbReference>
<dbReference type="RefSeq" id="WP_030045089.1">
    <property type="nucleotide sequence ID" value="NZ_KQ948989.1"/>
</dbReference>
<evidence type="ECO:0000313" key="3">
    <source>
        <dbReference type="Proteomes" id="UP000037251"/>
    </source>
</evidence>
<keyword evidence="1" id="KW-0732">Signal</keyword>
<organism evidence="2 3">
    <name type="scientific">Streptomyces resistomycificus</name>
    <dbReference type="NCBI Taxonomy" id="67356"/>
    <lineage>
        <taxon>Bacteria</taxon>
        <taxon>Bacillati</taxon>
        <taxon>Actinomycetota</taxon>
        <taxon>Actinomycetes</taxon>
        <taxon>Kitasatosporales</taxon>
        <taxon>Streptomycetaceae</taxon>
        <taxon>Streptomyces</taxon>
        <taxon>Streptomyces aurantiacus group</taxon>
    </lineage>
</organism>
<evidence type="ECO:0000313" key="2">
    <source>
        <dbReference type="EMBL" id="KOG39841.1"/>
    </source>
</evidence>
<gene>
    <name evidence="2" type="ORF">ADK37_08565</name>
</gene>
<keyword evidence="3" id="KW-1185">Reference proteome</keyword>
<accession>A0A0L8LNX9</accession>
<name>A0A0L8LNX9_9ACTN</name>